<evidence type="ECO:0000313" key="1">
    <source>
        <dbReference type="EMBL" id="CEN60206.1"/>
    </source>
</evidence>
<gene>
    <name evidence="1" type="ORF">ASPCAL02647</name>
</gene>
<dbReference type="OMA" id="PWEWRPY"/>
<dbReference type="Proteomes" id="UP000054771">
    <property type="component" value="Unassembled WGS sequence"/>
</dbReference>
<name>A0A0U5GMW8_ASPCI</name>
<dbReference type="OrthoDB" id="3029470at2759"/>
<accession>A0A0U5GMW8</accession>
<dbReference type="EMBL" id="CDMC01000002">
    <property type="protein sequence ID" value="CEN60206.1"/>
    <property type="molecule type" value="Genomic_DNA"/>
</dbReference>
<evidence type="ECO:0000313" key="2">
    <source>
        <dbReference type="Proteomes" id="UP000054771"/>
    </source>
</evidence>
<sequence>MIPPPTRRDIPFIAIVAITIYVLLSSVRSEGQTFERTGKVTRTTLNVNRCIELHNAIIRENAEAPGFEPLEVVNYTDYWEDEKLDELRLLKQNLKAPLFEFLSRSHQFVDVPIAMLPFTWGLSSPSQLNPDSKLLYWRDYGDPVVLYRAASSQYSSGGLVFDMKTNKATWVNILWDRPPEYKEHIWAPLDVILEAWLTYIRRRGVPRFWDEHAFGGHTLGWGIRYPPPQDVEEDLEVWNRYVALVESKLPEGSYPTISNTSTNATEGPEFLGFPQAFLNQARRPAFKYVAPELVFPSPSQLAALAETQRAGWVKRRNPRWYLEEFIDRDTDIEGALDSDKVFPTVLFPLGENINAGLSTSSHNAWQDGVGLILPTPGVYDLHYGEGLSKFVSPRFKRVWQVEGRDSPFWAPHPARLARVLEKWIQYVEEGTWKVGKDGIKGKLSGYLKHEVIRGNWGLEVEPYGMLLDGVDAS</sequence>
<dbReference type="AlphaFoldDB" id="A0A0U5GMW8"/>
<keyword evidence="2" id="KW-1185">Reference proteome</keyword>
<organism evidence="1 2">
    <name type="scientific">Aspergillus calidoustus</name>
    <dbReference type="NCBI Taxonomy" id="454130"/>
    <lineage>
        <taxon>Eukaryota</taxon>
        <taxon>Fungi</taxon>
        <taxon>Dikarya</taxon>
        <taxon>Ascomycota</taxon>
        <taxon>Pezizomycotina</taxon>
        <taxon>Eurotiomycetes</taxon>
        <taxon>Eurotiomycetidae</taxon>
        <taxon>Eurotiales</taxon>
        <taxon>Aspergillaceae</taxon>
        <taxon>Aspergillus</taxon>
        <taxon>Aspergillus subgen. Nidulantes</taxon>
    </lineage>
</organism>
<dbReference type="STRING" id="454130.A0A0U5GMW8"/>
<proteinExistence type="predicted"/>
<reference evidence="2" key="1">
    <citation type="journal article" date="2016" name="Genome Announc.">
        <title>Draft genome sequences of fungus Aspergillus calidoustus.</title>
        <authorList>
            <person name="Horn F."/>
            <person name="Linde J."/>
            <person name="Mattern D.J."/>
            <person name="Walther G."/>
            <person name="Guthke R."/>
            <person name="Scherlach K."/>
            <person name="Martin K."/>
            <person name="Brakhage A.A."/>
            <person name="Petzke L."/>
            <person name="Valiante V."/>
        </authorList>
    </citation>
    <scope>NUCLEOTIDE SEQUENCE [LARGE SCALE GENOMIC DNA]</scope>
    <source>
        <strain evidence="2">SF006504</strain>
    </source>
</reference>
<protein>
    <submittedName>
        <fullName evidence="1">Uncharacterized protein</fullName>
    </submittedName>
</protein>